<keyword evidence="3" id="KW-1185">Reference proteome</keyword>
<dbReference type="eggNOG" id="ENOG502T6AR">
    <property type="taxonomic scope" value="Eukaryota"/>
</dbReference>
<dbReference type="OrthoDB" id="3937441at2759"/>
<feature type="compositionally biased region" description="Polar residues" evidence="1">
    <location>
        <begin position="259"/>
        <end position="278"/>
    </location>
</feature>
<evidence type="ECO:0000313" key="2">
    <source>
        <dbReference type="EMBL" id="EUC36118.1"/>
    </source>
</evidence>
<name>W6YEM4_COCC2</name>
<feature type="compositionally biased region" description="Polar residues" evidence="1">
    <location>
        <begin position="403"/>
        <end position="427"/>
    </location>
</feature>
<gene>
    <name evidence="2" type="ORF">COCCADRAFT_88920</name>
</gene>
<dbReference type="Proteomes" id="UP000053841">
    <property type="component" value="Unassembled WGS sequence"/>
</dbReference>
<feature type="compositionally biased region" description="Low complexity" evidence="1">
    <location>
        <begin position="169"/>
        <end position="180"/>
    </location>
</feature>
<reference evidence="2 3" key="1">
    <citation type="journal article" date="2013" name="PLoS Genet.">
        <title>Comparative genome structure, secondary metabolite, and effector coding capacity across Cochliobolus pathogens.</title>
        <authorList>
            <person name="Condon B.J."/>
            <person name="Leng Y."/>
            <person name="Wu D."/>
            <person name="Bushley K.E."/>
            <person name="Ohm R.A."/>
            <person name="Otillar R."/>
            <person name="Martin J."/>
            <person name="Schackwitz W."/>
            <person name="Grimwood J."/>
            <person name="MohdZainudin N."/>
            <person name="Xue C."/>
            <person name="Wang R."/>
            <person name="Manning V.A."/>
            <person name="Dhillon B."/>
            <person name="Tu Z.J."/>
            <person name="Steffenson B.J."/>
            <person name="Salamov A."/>
            <person name="Sun H."/>
            <person name="Lowry S."/>
            <person name="LaButti K."/>
            <person name="Han J."/>
            <person name="Copeland A."/>
            <person name="Lindquist E."/>
            <person name="Barry K."/>
            <person name="Schmutz J."/>
            <person name="Baker S.E."/>
            <person name="Ciuffetti L.M."/>
            <person name="Grigoriev I.V."/>
            <person name="Zhong S."/>
            <person name="Turgeon B.G."/>
        </authorList>
    </citation>
    <scope>NUCLEOTIDE SEQUENCE [LARGE SCALE GENOMIC DNA]</scope>
    <source>
        <strain evidence="2 3">26-R-13</strain>
    </source>
</reference>
<organism evidence="2 3">
    <name type="scientific">Cochliobolus carbonum (strain 26-R-13)</name>
    <name type="common">Maize leaf spot fungus</name>
    <name type="synonym">Bipolaris zeicola</name>
    <dbReference type="NCBI Taxonomy" id="930089"/>
    <lineage>
        <taxon>Eukaryota</taxon>
        <taxon>Fungi</taxon>
        <taxon>Dikarya</taxon>
        <taxon>Ascomycota</taxon>
        <taxon>Pezizomycotina</taxon>
        <taxon>Dothideomycetes</taxon>
        <taxon>Pleosporomycetidae</taxon>
        <taxon>Pleosporales</taxon>
        <taxon>Pleosporineae</taxon>
        <taxon>Pleosporaceae</taxon>
        <taxon>Bipolaris</taxon>
    </lineage>
</organism>
<sequence length="661" mass="74183">MCRIEGDCTYLCDQARSGRTCRDLRRVPVAYTHQKGSASRDDTPSPVNPPTPTSSGTYFTQRRRPSNSGSRPSTRDGQRLNPEIIIEIGSKKGKGSKYPSVSISTKGHKRQSFGSIGSNDAAIDSGESEASYAVRTGFPDAPLPPPAAFDQPNTFLPTPLASHGYYHRQTPSASSSQTPSLTVLSEPDYDRSTGRRNTRPSATVIHNSTPTSASPTRPQHGFSSGPYKTKSIVPRDPLQGAQTPTTVNPLDYDQYADYSGSSRASSGIAETSRPTKNSGQRRKKPSEDLRYQEDVDQKKKEDLENDKRVRFEPDRYEAREKEERAERAQAEKERERATLREEARERERATRAQAEKEREHAALKEEDRKRKKLERLEQEKKELEKKELEDKRAKERKKERSKPPTTDYPTRPTNTRRMSSLMTPQEQAEQKRLVEADSLIMQTEKQAAEAREREERRAAARQQQDSSTYYDPRAGDRSLSNANAPSKPRRDSVASTMRPSGLTRTSSKRRPSITQPNPPTVSAQPPTDFSTRPSNSRAHAPPPLSFPKTFNQDYGRPPSARRPSLTPDNPFSPGAIKSPAADPWDLRNMEPALPSARSSDSRQHTGMQPRGDPIIHGPTRPVRRVPDYVSAFEDDDDGMEDYPSRYASRTGLSRSDSRRKH</sequence>
<evidence type="ECO:0000313" key="3">
    <source>
        <dbReference type="Proteomes" id="UP000053841"/>
    </source>
</evidence>
<feature type="region of interest" description="Disordered" evidence="1">
    <location>
        <begin position="32"/>
        <end position="122"/>
    </location>
</feature>
<feature type="compositionally biased region" description="Basic and acidic residues" evidence="1">
    <location>
        <begin position="285"/>
        <end position="402"/>
    </location>
</feature>
<feature type="compositionally biased region" description="Basic and acidic residues" evidence="1">
    <location>
        <begin position="446"/>
        <end position="458"/>
    </location>
</feature>
<feature type="region of interest" description="Disordered" evidence="1">
    <location>
        <begin position="135"/>
        <end position="661"/>
    </location>
</feature>
<dbReference type="KEGG" id="bze:COCCADRAFT_88920"/>
<dbReference type="AlphaFoldDB" id="W6YEM4"/>
<dbReference type="HOGENOM" id="CLU_415602_0_0_1"/>
<proteinExistence type="predicted"/>
<feature type="compositionally biased region" description="Polar residues" evidence="1">
    <location>
        <begin position="512"/>
        <end position="537"/>
    </location>
</feature>
<evidence type="ECO:0000256" key="1">
    <source>
        <dbReference type="SAM" id="MobiDB-lite"/>
    </source>
</evidence>
<feature type="compositionally biased region" description="Polar residues" evidence="1">
    <location>
        <begin position="199"/>
        <end position="217"/>
    </location>
</feature>
<accession>W6YEM4</accession>
<dbReference type="EMBL" id="KI964565">
    <property type="protein sequence ID" value="EUC36118.1"/>
    <property type="molecule type" value="Genomic_DNA"/>
</dbReference>
<dbReference type="GeneID" id="19152670"/>
<feature type="compositionally biased region" description="Polar residues" evidence="1">
    <location>
        <begin position="493"/>
        <end position="505"/>
    </location>
</feature>
<protein>
    <submittedName>
        <fullName evidence="2">Uncharacterized protein</fullName>
    </submittedName>
</protein>
<dbReference type="RefSeq" id="XP_007709550.1">
    <property type="nucleotide sequence ID" value="XM_007711360.1"/>
</dbReference>